<name>A0A136LWN3_9BACT</name>
<evidence type="ECO:0000259" key="11">
    <source>
        <dbReference type="Pfam" id="PF00133"/>
    </source>
</evidence>
<dbReference type="EC" id="6.1.1.4" evidence="9"/>
<reference evidence="15 16" key="1">
    <citation type="submission" date="2015-02" db="EMBL/GenBank/DDBJ databases">
        <title>Improved understanding of the partial-nitritation anammox process through 23 genomes representing the majority of the microbial community.</title>
        <authorList>
            <person name="Speth D.R."/>
            <person name="In T Zandt M."/>
            <person name="Guerrero Cruz S."/>
            <person name="Jetten M.S."/>
            <person name="Dutilh B.E."/>
        </authorList>
    </citation>
    <scope>NUCLEOTIDE SEQUENCE [LARGE SCALE GENOMIC DNA]</scope>
    <source>
        <strain evidence="15">OLB20</strain>
    </source>
</reference>
<gene>
    <name evidence="9 15" type="primary">leuS</name>
    <name evidence="15" type="ORF">TR69_WS6001001364</name>
</gene>
<evidence type="ECO:0000256" key="7">
    <source>
        <dbReference type="ARBA" id="ARBA00023146"/>
    </source>
</evidence>
<dbReference type="InterPro" id="IPR009008">
    <property type="entry name" value="Val/Leu/Ile-tRNA-synth_edit"/>
</dbReference>
<evidence type="ECO:0000256" key="4">
    <source>
        <dbReference type="ARBA" id="ARBA00022741"/>
    </source>
</evidence>
<feature type="domain" description="Aminoacyl-tRNA synthetase class Ia" evidence="11">
    <location>
        <begin position="422"/>
        <end position="629"/>
    </location>
</feature>
<dbReference type="InterPro" id="IPR002300">
    <property type="entry name" value="aa-tRNA-synth_Ia"/>
</dbReference>
<dbReference type="Proteomes" id="UP000070457">
    <property type="component" value="Unassembled WGS sequence"/>
</dbReference>
<evidence type="ECO:0000256" key="5">
    <source>
        <dbReference type="ARBA" id="ARBA00022840"/>
    </source>
</evidence>
<dbReference type="PRINTS" id="PR00985">
    <property type="entry name" value="TRNASYNTHLEU"/>
</dbReference>
<keyword evidence="6 9" id="KW-0648">Protein biosynthesis</keyword>
<dbReference type="NCBIfam" id="TIGR00396">
    <property type="entry name" value="leuS_bact"/>
    <property type="match status" value="1"/>
</dbReference>
<dbReference type="InterPro" id="IPR015413">
    <property type="entry name" value="Methionyl/Leucyl_tRNA_Synth"/>
</dbReference>
<dbReference type="FunFam" id="3.40.50.620:FF:000056">
    <property type="entry name" value="Leucine--tRNA ligase"/>
    <property type="match status" value="1"/>
</dbReference>
<evidence type="ECO:0000313" key="16">
    <source>
        <dbReference type="Proteomes" id="UP000070457"/>
    </source>
</evidence>
<accession>A0A136LWN3</accession>
<dbReference type="PROSITE" id="PS00178">
    <property type="entry name" value="AA_TRNA_LIGASE_I"/>
    <property type="match status" value="1"/>
</dbReference>
<dbReference type="Gene3D" id="1.10.730.10">
    <property type="entry name" value="Isoleucyl-tRNA Synthetase, Domain 1"/>
    <property type="match status" value="1"/>
</dbReference>
<feature type="domain" description="Methionyl/Valyl/Leucyl/Isoleucyl-tRNA synthetase anticodon-binding" evidence="12">
    <location>
        <begin position="679"/>
        <end position="790"/>
    </location>
</feature>
<dbReference type="GO" id="GO:0005524">
    <property type="term" value="F:ATP binding"/>
    <property type="evidence" value="ECO:0007669"/>
    <property type="project" value="UniProtKB-UniRule"/>
</dbReference>
<dbReference type="CDD" id="cd00812">
    <property type="entry name" value="LeuRS_core"/>
    <property type="match status" value="1"/>
</dbReference>
<feature type="short sequence motif" description="'KMSKS' region" evidence="9">
    <location>
        <begin position="603"/>
        <end position="607"/>
    </location>
</feature>
<keyword evidence="5 9" id="KW-0067">ATP-binding</keyword>
<evidence type="ECO:0000256" key="2">
    <source>
        <dbReference type="ARBA" id="ARBA00022490"/>
    </source>
</evidence>
<keyword evidence="3 9" id="KW-0436">Ligase</keyword>
<organism evidence="15 16">
    <name type="scientific">candidate division WS6 bacterium OLB20</name>
    <dbReference type="NCBI Taxonomy" id="1617426"/>
    <lineage>
        <taxon>Bacteria</taxon>
        <taxon>Candidatus Dojkabacteria</taxon>
    </lineage>
</organism>
<keyword evidence="4 9" id="KW-0547">Nucleotide-binding</keyword>
<dbReference type="FunFam" id="3.40.50.620:FF:000077">
    <property type="entry name" value="Leucine--tRNA ligase"/>
    <property type="match status" value="1"/>
</dbReference>
<comment type="subcellular location">
    <subcellularLocation>
        <location evidence="9">Cytoplasm</location>
    </subcellularLocation>
</comment>
<evidence type="ECO:0000256" key="3">
    <source>
        <dbReference type="ARBA" id="ARBA00022598"/>
    </source>
</evidence>
<dbReference type="GO" id="GO:0006429">
    <property type="term" value="P:leucyl-tRNA aminoacylation"/>
    <property type="evidence" value="ECO:0007669"/>
    <property type="project" value="UniProtKB-UniRule"/>
</dbReference>
<evidence type="ECO:0000256" key="9">
    <source>
        <dbReference type="HAMAP-Rule" id="MF_00049"/>
    </source>
</evidence>
<evidence type="ECO:0000259" key="14">
    <source>
        <dbReference type="Pfam" id="PF13603"/>
    </source>
</evidence>
<evidence type="ECO:0000256" key="1">
    <source>
        <dbReference type="ARBA" id="ARBA00005594"/>
    </source>
</evidence>
<evidence type="ECO:0000259" key="13">
    <source>
        <dbReference type="Pfam" id="PF09334"/>
    </source>
</evidence>
<dbReference type="GO" id="GO:0002161">
    <property type="term" value="F:aminoacyl-tRNA deacylase activity"/>
    <property type="evidence" value="ECO:0007669"/>
    <property type="project" value="InterPro"/>
</dbReference>
<feature type="domain" description="Leucyl-tRNA synthetase editing" evidence="14">
    <location>
        <begin position="222"/>
        <end position="410"/>
    </location>
</feature>
<evidence type="ECO:0000256" key="6">
    <source>
        <dbReference type="ARBA" id="ARBA00022917"/>
    </source>
</evidence>
<dbReference type="InterPro" id="IPR013155">
    <property type="entry name" value="M/V/L/I-tRNA-synth_anticd-bd"/>
</dbReference>
<feature type="domain" description="Methionyl/Leucyl tRNA synthetase" evidence="13">
    <location>
        <begin position="41"/>
        <end position="184"/>
    </location>
</feature>
<dbReference type="Pfam" id="PF00133">
    <property type="entry name" value="tRNA-synt_1"/>
    <property type="match status" value="1"/>
</dbReference>
<dbReference type="CDD" id="cd07958">
    <property type="entry name" value="Anticodon_Ia_Leu_BEm"/>
    <property type="match status" value="1"/>
</dbReference>
<evidence type="ECO:0000256" key="8">
    <source>
        <dbReference type="ARBA" id="ARBA00047469"/>
    </source>
</evidence>
<dbReference type="Pfam" id="PF13603">
    <property type="entry name" value="tRNA-synt_1_2"/>
    <property type="match status" value="1"/>
</dbReference>
<dbReference type="InterPro" id="IPR014729">
    <property type="entry name" value="Rossmann-like_a/b/a_fold"/>
</dbReference>
<dbReference type="STRING" id="1617426.TR69_WS6001001364"/>
<dbReference type="EMBL" id="JYNZ01000005">
    <property type="protein sequence ID" value="KXK26070.1"/>
    <property type="molecule type" value="Genomic_DNA"/>
</dbReference>
<comment type="caution">
    <text evidence="9">Lacks conserved residue(s) required for the propagation of feature annotation.</text>
</comment>
<dbReference type="Pfam" id="PF09334">
    <property type="entry name" value="tRNA-synt_1g"/>
    <property type="match status" value="1"/>
</dbReference>
<evidence type="ECO:0000259" key="12">
    <source>
        <dbReference type="Pfam" id="PF08264"/>
    </source>
</evidence>
<dbReference type="SUPFAM" id="SSF52374">
    <property type="entry name" value="Nucleotidylyl transferase"/>
    <property type="match status" value="1"/>
</dbReference>
<dbReference type="InterPro" id="IPR001412">
    <property type="entry name" value="aa-tRNA-synth_I_CS"/>
</dbReference>
<sequence>MAKHTYDPAVIEPRWQKEWADRKLFKAADHSEKPKYYALSMFPYPSGAGLHVGHPESYTAVDIIARYKRMTGHNVMYPFGWDAFGLPTENYAIKVGRPPQEVAVENIANFKRQVNYFGFSIDWDREVNTSDPSYYKWTQWMFKELFKHGLAYKKEAPVNWCPSCQTVLANEQVVDGHCERCGHEVVQKNLSQWFFKITHYLDELLDDLEKIDWPEHIIAMQRNWIGRKSGINITYSIDGTDATVTCFTTRPDTNFGATFIVAAPDSAWVKEHLEMFPNKEEAQQYIEATQQKTELERMQEGRMKTGVFTGMHAVNNLNGARIPVYISDFVLAGFGTGVVVGVPGHDLRDFEFANAMGLEIKRVVVGPDGDTSEITKPAQVQEESGTMINSEFLDGMEIAAATERMMDHLEEKGWGERVTTYKIRDWLVSRQRYWGAPIPVIYCRKCADSAEHTVEIDGVAHAVHLVDDNDLPVLLPEDVDFKPTGEAPLASSQSFKDVSCPVCGANGDDAFREVDTLDTFVCSSWYFLRYADTQNDDAAFATDKTDYWMPVDIYIGGAEHAVLHLLYARFFTKALRDMGYLKVDEPFSALRTQGMILGPDGQKMSKSKGNVINPDDVVEEYGADTFRLYEMFMGPLQDPKPWSTTGINGSRRFLEKVWYTINTWIDAGKPSDTTDELNRLVHKTIKKVSEDIQEEKFNTAISALMILTNKMHADKSFPADTAGTLLRLLSVFAPHIAEELWSRAGFEGFISTADWPEYDESMISEHTTEIAIQINGKVRDRITVKADATEDDIVALALKQDNVRRYIEGKEIKRTILIRGSVLNIVV</sequence>
<evidence type="ECO:0000313" key="15">
    <source>
        <dbReference type="EMBL" id="KXK26070.1"/>
    </source>
</evidence>
<dbReference type="PANTHER" id="PTHR43740:SF2">
    <property type="entry name" value="LEUCINE--TRNA LIGASE, MITOCHONDRIAL"/>
    <property type="match status" value="1"/>
</dbReference>
<keyword evidence="7 9" id="KW-0030">Aminoacyl-tRNA synthetase</keyword>
<dbReference type="SUPFAM" id="SSF50677">
    <property type="entry name" value="ValRS/IleRS/LeuRS editing domain"/>
    <property type="match status" value="1"/>
</dbReference>
<dbReference type="InterPro" id="IPR002302">
    <property type="entry name" value="Leu-tRNA-ligase"/>
</dbReference>
<dbReference type="HAMAP" id="MF_00049_B">
    <property type="entry name" value="Leu_tRNA_synth_B"/>
    <property type="match status" value="1"/>
</dbReference>
<dbReference type="GO" id="GO:0005829">
    <property type="term" value="C:cytosol"/>
    <property type="evidence" value="ECO:0007669"/>
    <property type="project" value="TreeGrafter"/>
</dbReference>
<dbReference type="PANTHER" id="PTHR43740">
    <property type="entry name" value="LEUCYL-TRNA SYNTHETASE"/>
    <property type="match status" value="1"/>
</dbReference>
<feature type="binding site" evidence="9">
    <location>
        <position position="606"/>
    </location>
    <ligand>
        <name>ATP</name>
        <dbReference type="ChEBI" id="CHEBI:30616"/>
    </ligand>
</feature>
<comment type="catalytic activity">
    <reaction evidence="8 9">
        <text>tRNA(Leu) + L-leucine + ATP = L-leucyl-tRNA(Leu) + AMP + diphosphate</text>
        <dbReference type="Rhea" id="RHEA:11688"/>
        <dbReference type="Rhea" id="RHEA-COMP:9613"/>
        <dbReference type="Rhea" id="RHEA-COMP:9622"/>
        <dbReference type="ChEBI" id="CHEBI:30616"/>
        <dbReference type="ChEBI" id="CHEBI:33019"/>
        <dbReference type="ChEBI" id="CHEBI:57427"/>
        <dbReference type="ChEBI" id="CHEBI:78442"/>
        <dbReference type="ChEBI" id="CHEBI:78494"/>
        <dbReference type="ChEBI" id="CHEBI:456215"/>
        <dbReference type="EC" id="6.1.1.4"/>
    </reaction>
</comment>
<dbReference type="AlphaFoldDB" id="A0A136LWN3"/>
<dbReference type="SUPFAM" id="SSF47323">
    <property type="entry name" value="Anticodon-binding domain of a subclass of class I aminoacyl-tRNA synthetases"/>
    <property type="match status" value="1"/>
</dbReference>
<dbReference type="Pfam" id="PF08264">
    <property type="entry name" value="Anticodon_1"/>
    <property type="match status" value="1"/>
</dbReference>
<comment type="caution">
    <text evidence="15">The sequence shown here is derived from an EMBL/GenBank/DDBJ whole genome shotgun (WGS) entry which is preliminary data.</text>
</comment>
<keyword evidence="2 9" id="KW-0963">Cytoplasm</keyword>
<dbReference type="GO" id="GO:0004823">
    <property type="term" value="F:leucine-tRNA ligase activity"/>
    <property type="evidence" value="ECO:0007669"/>
    <property type="project" value="UniProtKB-UniRule"/>
</dbReference>
<comment type="similarity">
    <text evidence="1 9 10">Belongs to the class-I aminoacyl-tRNA synthetase family.</text>
</comment>
<dbReference type="PATRIC" id="fig|1617426.3.peg.1346"/>
<protein>
    <recommendedName>
        <fullName evidence="9">Leucine--tRNA ligase</fullName>
        <ecNumber evidence="9">6.1.1.4</ecNumber>
    </recommendedName>
    <alternativeName>
        <fullName evidence="9">Leucyl-tRNA synthetase</fullName>
        <shortName evidence="9">LeuRS</shortName>
    </alternativeName>
</protein>
<dbReference type="InterPro" id="IPR025709">
    <property type="entry name" value="Leu_tRNA-synth_edit"/>
</dbReference>
<dbReference type="InterPro" id="IPR009080">
    <property type="entry name" value="tRNAsynth_Ia_anticodon-bd"/>
</dbReference>
<dbReference type="FunFam" id="1.10.730.10:FF:000002">
    <property type="entry name" value="Leucine--tRNA ligase"/>
    <property type="match status" value="1"/>
</dbReference>
<proteinExistence type="inferred from homology"/>
<dbReference type="Gene3D" id="3.40.50.620">
    <property type="entry name" value="HUPs"/>
    <property type="match status" value="2"/>
</dbReference>
<evidence type="ECO:0000256" key="10">
    <source>
        <dbReference type="RuleBase" id="RU363035"/>
    </source>
</evidence>